<dbReference type="GO" id="GO:0005524">
    <property type="term" value="F:ATP binding"/>
    <property type="evidence" value="ECO:0007669"/>
    <property type="project" value="UniProtKB-KW"/>
</dbReference>
<feature type="transmembrane region" description="Helical" evidence="14">
    <location>
        <begin position="273"/>
        <end position="296"/>
    </location>
</feature>
<keyword evidence="6" id="KW-0808">Transferase</keyword>
<dbReference type="AlphaFoldDB" id="A0A0S2KFV1"/>
<keyword evidence="9" id="KW-0418">Kinase</keyword>
<feature type="transmembrane region" description="Helical" evidence="14">
    <location>
        <begin position="464"/>
        <end position="482"/>
    </location>
</feature>
<dbReference type="InterPro" id="IPR005467">
    <property type="entry name" value="His_kinase_dom"/>
</dbReference>
<dbReference type="Pfam" id="PF02518">
    <property type="entry name" value="HATPase_c"/>
    <property type="match status" value="1"/>
</dbReference>
<dbReference type="CDD" id="cd00082">
    <property type="entry name" value="HisKA"/>
    <property type="match status" value="1"/>
</dbReference>
<dbReference type="InterPro" id="IPR004358">
    <property type="entry name" value="Sig_transdc_His_kin-like_C"/>
</dbReference>
<keyword evidence="10" id="KW-0067">ATP-binding</keyword>
<dbReference type="GO" id="GO:0016020">
    <property type="term" value="C:membrane"/>
    <property type="evidence" value="ECO:0007669"/>
    <property type="project" value="UniProtKB-SubCell"/>
</dbReference>
<dbReference type="InterPro" id="IPR035965">
    <property type="entry name" value="PAS-like_dom_sf"/>
</dbReference>
<dbReference type="STRING" id="1249552.PS2015_2356"/>
<evidence type="ECO:0000256" key="13">
    <source>
        <dbReference type="ARBA" id="ARBA00023136"/>
    </source>
</evidence>
<dbReference type="EC" id="2.7.13.3" evidence="4"/>
<feature type="transmembrane region" description="Helical" evidence="14">
    <location>
        <begin position="6"/>
        <end position="27"/>
    </location>
</feature>
<feature type="transmembrane region" description="Helical" evidence="14">
    <location>
        <begin position="183"/>
        <end position="207"/>
    </location>
</feature>
<dbReference type="KEGG" id="pspi:PS2015_2356"/>
<dbReference type="PROSITE" id="PS50283">
    <property type="entry name" value="NA_SOLUT_SYMP_3"/>
    <property type="match status" value="1"/>
</dbReference>
<dbReference type="InterPro" id="IPR003661">
    <property type="entry name" value="HisK_dim/P_dom"/>
</dbReference>
<dbReference type="Gene3D" id="3.30.450.20">
    <property type="entry name" value="PAS domain"/>
    <property type="match status" value="1"/>
</dbReference>
<dbReference type="InterPro" id="IPR000014">
    <property type="entry name" value="PAS"/>
</dbReference>
<feature type="transmembrane region" description="Helical" evidence="14">
    <location>
        <begin position="152"/>
        <end position="171"/>
    </location>
</feature>
<comment type="subcellular location">
    <subcellularLocation>
        <location evidence="2">Membrane</location>
        <topology evidence="2">Multi-pass membrane protein</topology>
    </subcellularLocation>
</comment>
<dbReference type="PANTHER" id="PTHR43065">
    <property type="entry name" value="SENSOR HISTIDINE KINASE"/>
    <property type="match status" value="1"/>
</dbReference>
<dbReference type="PROSITE" id="PS50109">
    <property type="entry name" value="HIS_KIN"/>
    <property type="match status" value="1"/>
</dbReference>
<dbReference type="SUPFAM" id="SSF55874">
    <property type="entry name" value="ATPase domain of HSP90 chaperone/DNA topoisomerase II/histidine kinase"/>
    <property type="match status" value="1"/>
</dbReference>
<dbReference type="Gene3D" id="3.30.565.10">
    <property type="entry name" value="Histidine kinase-like ATPase, C-terminal domain"/>
    <property type="match status" value="1"/>
</dbReference>
<feature type="transmembrane region" description="Helical" evidence="14">
    <location>
        <begin position="112"/>
        <end position="132"/>
    </location>
</feature>
<dbReference type="InterPro" id="IPR038377">
    <property type="entry name" value="Na/Glc_symporter_sf"/>
</dbReference>
<keyword evidence="17" id="KW-1185">Reference proteome</keyword>
<keyword evidence="5" id="KW-0597">Phosphoprotein</keyword>
<evidence type="ECO:0000256" key="8">
    <source>
        <dbReference type="ARBA" id="ARBA00022741"/>
    </source>
</evidence>
<reference evidence="16 17" key="1">
    <citation type="submission" date="2015-11" db="EMBL/GenBank/DDBJ databases">
        <authorList>
            <person name="Zhang Y."/>
            <person name="Guo Z."/>
        </authorList>
    </citation>
    <scope>NUCLEOTIDE SEQUENCE [LARGE SCALE GENOMIC DNA]</scope>
    <source>
        <strain evidence="16 17">KCTC 32221</strain>
    </source>
</reference>
<dbReference type="CDD" id="cd00075">
    <property type="entry name" value="HATPase"/>
    <property type="match status" value="1"/>
</dbReference>
<name>A0A0S2KFV1_9GAMM</name>
<feature type="transmembrane region" description="Helical" evidence="14">
    <location>
        <begin position="374"/>
        <end position="390"/>
    </location>
</feature>
<keyword evidence="13 14" id="KW-0472">Membrane</keyword>
<accession>A0A0S2KFV1</accession>
<evidence type="ECO:0000256" key="4">
    <source>
        <dbReference type="ARBA" id="ARBA00012438"/>
    </source>
</evidence>
<dbReference type="SUPFAM" id="SSF55785">
    <property type="entry name" value="PYP-like sensor domain (PAS domain)"/>
    <property type="match status" value="1"/>
</dbReference>
<dbReference type="PRINTS" id="PR00344">
    <property type="entry name" value="BCTRLSENSOR"/>
</dbReference>
<dbReference type="InterPro" id="IPR003594">
    <property type="entry name" value="HATPase_dom"/>
</dbReference>
<feature type="transmembrane region" description="Helical" evidence="14">
    <location>
        <begin position="432"/>
        <end position="452"/>
    </location>
</feature>
<dbReference type="InterPro" id="IPR001734">
    <property type="entry name" value="Na/solute_symporter"/>
</dbReference>
<evidence type="ECO:0000256" key="12">
    <source>
        <dbReference type="ARBA" id="ARBA00023012"/>
    </source>
</evidence>
<evidence type="ECO:0000256" key="6">
    <source>
        <dbReference type="ARBA" id="ARBA00022679"/>
    </source>
</evidence>
<dbReference type="SMART" id="SM00388">
    <property type="entry name" value="HisKA"/>
    <property type="match status" value="1"/>
</dbReference>
<dbReference type="InterPro" id="IPR036890">
    <property type="entry name" value="HATPase_C_sf"/>
</dbReference>
<evidence type="ECO:0000256" key="1">
    <source>
        <dbReference type="ARBA" id="ARBA00000085"/>
    </source>
</evidence>
<evidence type="ECO:0000256" key="14">
    <source>
        <dbReference type="SAM" id="Phobius"/>
    </source>
</evidence>
<evidence type="ECO:0000256" key="3">
    <source>
        <dbReference type="ARBA" id="ARBA00006434"/>
    </source>
</evidence>
<proteinExistence type="inferred from homology"/>
<dbReference type="PANTHER" id="PTHR43065:SF10">
    <property type="entry name" value="PEROXIDE STRESS-ACTIVATED HISTIDINE KINASE MAK3"/>
    <property type="match status" value="1"/>
</dbReference>
<evidence type="ECO:0000256" key="11">
    <source>
        <dbReference type="ARBA" id="ARBA00022989"/>
    </source>
</evidence>
<evidence type="ECO:0000256" key="2">
    <source>
        <dbReference type="ARBA" id="ARBA00004141"/>
    </source>
</evidence>
<evidence type="ECO:0000256" key="7">
    <source>
        <dbReference type="ARBA" id="ARBA00022692"/>
    </source>
</evidence>
<dbReference type="SUPFAM" id="SSF47384">
    <property type="entry name" value="Homodimeric domain of signal transducing histidine kinase"/>
    <property type="match status" value="1"/>
</dbReference>
<evidence type="ECO:0000256" key="9">
    <source>
        <dbReference type="ARBA" id="ARBA00022777"/>
    </source>
</evidence>
<dbReference type="InterPro" id="IPR036097">
    <property type="entry name" value="HisK_dim/P_sf"/>
</dbReference>
<sequence length="975" mass="107445">MSFELSTLFAIGIGYLAILFGIAYVTEKGWIPERIVRHPVVYVLSLGVFASVWSYYAATGNAFRDGFGYLAPFIGISLAFLLSPLVLRPILNLTKTYQLSSLADLLAFRYRSPWAGTLTTLVMLIVVMPLLSLQIQAVANTVGLLAPEATQLSLALTFCLLITLFAIFFGTGKGSGRERHEGLVMTIAFESIVKLVALLLVGGFAVFKGFGSFDAMEQWLQQQPELLRRLKEPAPPGTFQVMMLVFFTAAVATPQMFYMTFHENNHPRALSVASWGLPLYFLLLSLPVLPILWAGLKSGSLSPMEYYPVTLGMDYDNPLFTIIGFLGGLSAASGLIIVITLALSTMCLNHLILPVWQPSARQDIYRWLLWKRRILIAALIWGGFLFYYIPSDSQSIRAVSNIGLIGSLQFLPAIIALLYWPRGNKKGFMAGLAAGTAIWVAFLVLPVATGINFFTLGDLNTREIVALSLVCNVTLFVIVSLLTRSSNEEKISADICSVDNLRRQRRARVTAGSADEFISQLTKPLGERTATREVMQALRDLNMDKQDRRPKSLRLLRGRLEANLSGLLGPAIAHDLIDRFLPYTANSESGASDVAAIESRIEAYRSNLSGMAADLDNLRRYHRQILMDLPLGVCSLGPDDQIIMWNHAMETLTATTPDEAVGLHLSEIGEPWFSLLNRFREGDNAHLHKVTVNVGGNKRYISLHKAVIEQSASPRIRQDGVIILLEDLTDTELLEEELAHSERLASIGRLAAGVAHEIGNPITGIACLAQNIRDETQNDELRTMARQIIEQTDRTSRIVQSLVNFAHSGTHNKADQRHEIVSVAECIDEAITLVSLNKKGKYMHFDVSCEPDARILGDSQQLLQILVNLINNARDASPEESTITVCCERIAASVQISISDQGTGIPDEIRDRVFEPFFTTKEPGEGTGLGLSLVYSLVENLGGHIDIMNASDRQDNPGARVILSFPCYDAQHAKA</sequence>
<keyword evidence="11 14" id="KW-1133">Transmembrane helix</keyword>
<feature type="transmembrane region" description="Helical" evidence="14">
    <location>
        <begin position="320"/>
        <end position="353"/>
    </location>
</feature>
<evidence type="ECO:0000259" key="15">
    <source>
        <dbReference type="PROSITE" id="PS50109"/>
    </source>
</evidence>
<evidence type="ECO:0000313" key="16">
    <source>
        <dbReference type="EMBL" id="ALO46990.1"/>
    </source>
</evidence>
<dbReference type="CDD" id="cd10322">
    <property type="entry name" value="SLC5sbd"/>
    <property type="match status" value="1"/>
</dbReference>
<feature type="domain" description="Histidine kinase" evidence="15">
    <location>
        <begin position="753"/>
        <end position="969"/>
    </location>
</feature>
<dbReference type="Pfam" id="PF00512">
    <property type="entry name" value="HisKA"/>
    <property type="match status" value="1"/>
</dbReference>
<dbReference type="Gene3D" id="1.10.287.130">
    <property type="match status" value="1"/>
</dbReference>
<protein>
    <recommendedName>
        <fullName evidence="4">histidine kinase</fullName>
        <ecNumber evidence="4">2.7.13.3</ecNumber>
    </recommendedName>
</protein>
<comment type="catalytic activity">
    <reaction evidence="1">
        <text>ATP + protein L-histidine = ADP + protein N-phospho-L-histidine.</text>
        <dbReference type="EC" id="2.7.13.3"/>
    </reaction>
</comment>
<evidence type="ECO:0000313" key="17">
    <source>
        <dbReference type="Proteomes" id="UP000065641"/>
    </source>
</evidence>
<keyword evidence="7 14" id="KW-0812">Transmembrane</keyword>
<dbReference type="Proteomes" id="UP000065641">
    <property type="component" value="Chromosome"/>
</dbReference>
<feature type="transmembrane region" description="Helical" evidence="14">
    <location>
        <begin position="69"/>
        <end position="91"/>
    </location>
</feature>
<evidence type="ECO:0000256" key="5">
    <source>
        <dbReference type="ARBA" id="ARBA00022553"/>
    </source>
</evidence>
<feature type="transmembrane region" description="Helical" evidence="14">
    <location>
        <begin position="402"/>
        <end position="420"/>
    </location>
</feature>
<feature type="transmembrane region" description="Helical" evidence="14">
    <location>
        <begin position="39"/>
        <end position="57"/>
    </location>
</feature>
<evidence type="ECO:0000256" key="10">
    <source>
        <dbReference type="ARBA" id="ARBA00022840"/>
    </source>
</evidence>
<keyword evidence="8" id="KW-0547">Nucleotide-binding</keyword>
<organism evidence="16 17">
    <name type="scientific">Pseudohongiella spirulinae</name>
    <dbReference type="NCBI Taxonomy" id="1249552"/>
    <lineage>
        <taxon>Bacteria</taxon>
        <taxon>Pseudomonadati</taxon>
        <taxon>Pseudomonadota</taxon>
        <taxon>Gammaproteobacteria</taxon>
        <taxon>Pseudomonadales</taxon>
        <taxon>Pseudohongiellaceae</taxon>
        <taxon>Pseudohongiella</taxon>
    </lineage>
</organism>
<gene>
    <name evidence="16" type="ORF">PS2015_2356</name>
</gene>
<feature type="transmembrane region" description="Helical" evidence="14">
    <location>
        <begin position="239"/>
        <end position="261"/>
    </location>
</feature>
<dbReference type="Gene3D" id="1.20.1730.10">
    <property type="entry name" value="Sodium/glucose cotransporter"/>
    <property type="match status" value="1"/>
</dbReference>
<dbReference type="PATRIC" id="fig|1249552.3.peg.2369"/>
<dbReference type="EMBL" id="CP013189">
    <property type="protein sequence ID" value="ALO46990.1"/>
    <property type="molecule type" value="Genomic_DNA"/>
</dbReference>
<dbReference type="SMART" id="SM00387">
    <property type="entry name" value="HATPase_c"/>
    <property type="match status" value="1"/>
</dbReference>
<comment type="similarity">
    <text evidence="3">Belongs to the sodium:solute symporter (SSF) (TC 2.A.21) family.</text>
</comment>
<keyword evidence="12" id="KW-0902">Two-component regulatory system</keyword>
<dbReference type="SMART" id="SM00091">
    <property type="entry name" value="PAS"/>
    <property type="match status" value="1"/>
</dbReference>
<dbReference type="GO" id="GO:0000155">
    <property type="term" value="F:phosphorelay sensor kinase activity"/>
    <property type="evidence" value="ECO:0007669"/>
    <property type="project" value="InterPro"/>
</dbReference>
<dbReference type="GO" id="GO:0022857">
    <property type="term" value="F:transmembrane transporter activity"/>
    <property type="evidence" value="ECO:0007669"/>
    <property type="project" value="InterPro"/>
</dbReference>